<sequence>MIQRLYSDNFYKRGQRYFEAGSVKDVTYVPEKNIWRAKVAGSRTYNTRVILHEDGISDFCDCPAYPTYGQCKHICATLLAIRHQQEMEKPRPPARSFFNNRSSNNPRFKKAEELIDILGGHQTPQYDRDPLHIEYTLASFKDNAPYGGREIFNIRLRVGEDRLYVVKDIREFLEAAGTGTPVEFGKHFTFHPEYHTFGERDMEVLNRLIDIHNTEGFYTRSSSWMPRPKSKELTIPHYALDGLLELLKHQNCKYDDGFATYRKLEVSDSPAPVSFSLEQPDSDEYRLKTHGVTDGEFYHRYGWYSEDGILYKLSKEQQRIMPALQNTKGRIDRFGITISEDQVGDFISRALPAIRQLGEVSLEGEISDQVIETPLKIRVFVDQSDTSVDISIRYQYGDVSINPLDEHADDGSREQILIRDHPQEQYFMEILKSTFMQQWDGSLHVTTEDGLFHFLHDTLPDLEDLAEIYMSPSLRGMVLPEPPKASVSVDAKESNDFLDVDFTMDGINPEDIPDVLKAVREKRRFVRLPNGSFMPLDDSALSDVANLHESFETSAYSSSDGSMTLPMYRGLEIEDSLMDLDARQSDFSSSFRDFVSSVKEPETGETRIPEKLNADLRTYQETGFKWLKSLSRYGIGGILADDMGLGKTLQSITYVISEMEDGAEKPFIIVTPASLIYNWKNEFDTFAPNTDVTVLAGSAGEREAILESDDRPDVYITSYHTLRQDLEHYQMTFHAMILDEAQAIKNHRTKIAQAVRSISAPRRFALSGTPVENSVDELWSVFQAIMPGFLPDLKAFRATPPETISRMVRPFIMRRVKEDVLTELPDKIETVHYTELRQEQKKLYLAYLDKIQKETADALAGEGLNKGRMKILAGLTRLRQLCCHPSLFLDEYDGSSGKMEALFEIVETALLNKQRMLIFSQFPSMLKIIHEELRANGRDAYFLDGSTPSQERVRLVESFNAGDEDIFLISLKAGGTGLNLTGADTVILYDLWWNPAVEEQAVGRAHRMGQKKSVQVLRLIAKGTIEEKINTLQQQKKEMIDQIIQPGESTGAALSEEDIREILSLR</sequence>
<dbReference type="GO" id="GO:0005524">
    <property type="term" value="F:ATP binding"/>
    <property type="evidence" value="ECO:0007669"/>
    <property type="project" value="InterPro"/>
</dbReference>
<dbReference type="InterPro" id="IPR000330">
    <property type="entry name" value="SNF2_N"/>
</dbReference>
<dbReference type="InterPro" id="IPR007527">
    <property type="entry name" value="Znf_SWIM"/>
</dbReference>
<dbReference type="CDD" id="cd18793">
    <property type="entry name" value="SF2_C_SNF"/>
    <property type="match status" value="1"/>
</dbReference>
<dbReference type="PANTHER" id="PTHR10799">
    <property type="entry name" value="SNF2/RAD54 HELICASE FAMILY"/>
    <property type="match status" value="1"/>
</dbReference>
<dbReference type="EMBL" id="LAYZ01000024">
    <property type="protein sequence ID" value="KKK34165.1"/>
    <property type="molecule type" value="Genomic_DNA"/>
</dbReference>
<dbReference type="InterPro" id="IPR014001">
    <property type="entry name" value="Helicase_ATP-bd"/>
</dbReference>
<dbReference type="FunFam" id="3.40.50.300:FF:000533">
    <property type="entry name" value="Helicase, Snf2 family"/>
    <property type="match status" value="1"/>
</dbReference>
<keyword evidence="6" id="KW-0067">ATP-binding</keyword>
<dbReference type="Pfam" id="PF00176">
    <property type="entry name" value="SNF2-rel_dom"/>
    <property type="match status" value="1"/>
</dbReference>
<feature type="domain" description="Helicase ATP-binding" evidence="4">
    <location>
        <begin position="628"/>
        <end position="788"/>
    </location>
</feature>
<dbReference type="PROSITE" id="PS51192">
    <property type="entry name" value="HELICASE_ATP_BIND_1"/>
    <property type="match status" value="1"/>
</dbReference>
<keyword evidence="7" id="KW-1185">Reference proteome</keyword>
<dbReference type="Pfam" id="PF00271">
    <property type="entry name" value="Helicase_C"/>
    <property type="match status" value="1"/>
</dbReference>
<keyword evidence="1" id="KW-0378">Hydrolase</keyword>
<protein>
    <submittedName>
        <fullName evidence="6">Helicase SNF2</fullName>
    </submittedName>
</protein>
<dbReference type="InterPro" id="IPR038718">
    <property type="entry name" value="SNF2-like_sf"/>
</dbReference>
<dbReference type="GO" id="GO:0004386">
    <property type="term" value="F:helicase activity"/>
    <property type="evidence" value="ECO:0007669"/>
    <property type="project" value="UniProtKB-KW"/>
</dbReference>
<evidence type="ECO:0000259" key="4">
    <source>
        <dbReference type="PROSITE" id="PS51192"/>
    </source>
</evidence>
<dbReference type="STRING" id="1432562.WN59_09765"/>
<dbReference type="PATRIC" id="fig|1432562.3.peg.1934"/>
<gene>
    <name evidence="6" type="ORF">WN59_09765</name>
</gene>
<reference evidence="6 7" key="1">
    <citation type="submission" date="2015-04" db="EMBL/GenBank/DDBJ databases">
        <title>Taxonomic description and genome sequence of Salinicoccus sediminis sp. nov., a novel hyper halotolerant bacterium isolated from marine sediment.</title>
        <authorList>
            <person name="Mathan Kumar R."/>
            <person name="Kaur G."/>
            <person name="Kumar N."/>
            <person name="Kumar A."/>
            <person name="Singh N.K."/>
            <person name="Kaur N."/>
            <person name="Mayilraj S."/>
        </authorList>
    </citation>
    <scope>NUCLEOTIDE SEQUENCE [LARGE SCALE GENOMIC DNA]</scope>
    <source>
        <strain evidence="6 7">SV-16</strain>
    </source>
</reference>
<feature type="domain" description="SWIM-type" evidence="3">
    <location>
        <begin position="45"/>
        <end position="82"/>
    </location>
</feature>
<dbReference type="AlphaFoldDB" id="A0A0M2SND2"/>
<evidence type="ECO:0000256" key="1">
    <source>
        <dbReference type="ARBA" id="ARBA00022801"/>
    </source>
</evidence>
<evidence type="ECO:0000313" key="6">
    <source>
        <dbReference type="EMBL" id="KKK34165.1"/>
    </source>
</evidence>
<keyword evidence="6" id="KW-0347">Helicase</keyword>
<organism evidence="6 7">
    <name type="scientific">Salinicoccus sediminis</name>
    <dbReference type="NCBI Taxonomy" id="1432562"/>
    <lineage>
        <taxon>Bacteria</taxon>
        <taxon>Bacillati</taxon>
        <taxon>Bacillota</taxon>
        <taxon>Bacilli</taxon>
        <taxon>Bacillales</taxon>
        <taxon>Staphylococcaceae</taxon>
        <taxon>Salinicoccus</taxon>
    </lineage>
</organism>
<dbReference type="SUPFAM" id="SSF52540">
    <property type="entry name" value="P-loop containing nucleoside triphosphate hydrolases"/>
    <property type="match status" value="2"/>
</dbReference>
<dbReference type="Proteomes" id="UP000034287">
    <property type="component" value="Unassembled WGS sequence"/>
</dbReference>
<evidence type="ECO:0000259" key="3">
    <source>
        <dbReference type="PROSITE" id="PS50966"/>
    </source>
</evidence>
<dbReference type="InterPro" id="IPR001650">
    <property type="entry name" value="Helicase_C-like"/>
</dbReference>
<comment type="caution">
    <text evidence="6">The sequence shown here is derived from an EMBL/GenBank/DDBJ whole genome shotgun (WGS) entry which is preliminary data.</text>
</comment>
<dbReference type="GO" id="GO:0016787">
    <property type="term" value="F:hydrolase activity"/>
    <property type="evidence" value="ECO:0007669"/>
    <property type="project" value="UniProtKB-KW"/>
</dbReference>
<name>A0A0M2SND2_9STAP</name>
<evidence type="ECO:0000256" key="2">
    <source>
        <dbReference type="PROSITE-ProRule" id="PRU00325"/>
    </source>
</evidence>
<dbReference type="Gene3D" id="3.40.50.10810">
    <property type="entry name" value="Tandem AAA-ATPase domain"/>
    <property type="match status" value="1"/>
</dbReference>
<dbReference type="InterPro" id="IPR049730">
    <property type="entry name" value="SNF2/RAD54-like_C"/>
</dbReference>
<evidence type="ECO:0000313" key="7">
    <source>
        <dbReference type="Proteomes" id="UP000034287"/>
    </source>
</evidence>
<dbReference type="Gene3D" id="3.40.50.300">
    <property type="entry name" value="P-loop containing nucleotide triphosphate hydrolases"/>
    <property type="match status" value="1"/>
</dbReference>
<dbReference type="InterPro" id="IPR013663">
    <property type="entry name" value="Helicase_SWF/SNF/SWI_bac"/>
</dbReference>
<keyword evidence="2" id="KW-0863">Zinc-finger</keyword>
<keyword evidence="2" id="KW-0862">Zinc</keyword>
<dbReference type="PROSITE" id="PS50966">
    <property type="entry name" value="ZF_SWIM"/>
    <property type="match status" value="1"/>
</dbReference>
<dbReference type="InterPro" id="IPR027417">
    <property type="entry name" value="P-loop_NTPase"/>
</dbReference>
<proteinExistence type="predicted"/>
<dbReference type="SMART" id="SM00487">
    <property type="entry name" value="DEXDc"/>
    <property type="match status" value="1"/>
</dbReference>
<accession>A0A0M2SND2</accession>
<dbReference type="GO" id="GO:0008270">
    <property type="term" value="F:zinc ion binding"/>
    <property type="evidence" value="ECO:0007669"/>
    <property type="project" value="UniProtKB-KW"/>
</dbReference>
<evidence type="ECO:0000259" key="5">
    <source>
        <dbReference type="PROSITE" id="PS51194"/>
    </source>
</evidence>
<dbReference type="Pfam" id="PF08455">
    <property type="entry name" value="SNF2_assoc"/>
    <property type="match status" value="1"/>
</dbReference>
<feature type="domain" description="Helicase C-terminal" evidence="5">
    <location>
        <begin position="898"/>
        <end position="1060"/>
    </location>
</feature>
<dbReference type="SMART" id="SM00490">
    <property type="entry name" value="HELICc"/>
    <property type="match status" value="1"/>
</dbReference>
<keyword evidence="6" id="KW-0547">Nucleotide-binding</keyword>
<dbReference type="PROSITE" id="PS51194">
    <property type="entry name" value="HELICASE_CTER"/>
    <property type="match status" value="1"/>
</dbReference>
<keyword evidence="2" id="KW-0479">Metal-binding</keyword>